<dbReference type="PROSITE" id="PS00247">
    <property type="entry name" value="HBGF_FGF"/>
    <property type="match status" value="1"/>
</dbReference>
<evidence type="ECO:0000256" key="4">
    <source>
        <dbReference type="SAM" id="MobiDB-lite"/>
    </source>
</evidence>
<dbReference type="Gene3D" id="2.80.10.50">
    <property type="match status" value="2"/>
</dbReference>
<protein>
    <recommendedName>
        <fullName evidence="3">Fibroblast growth factor</fullName>
        <shortName evidence="3">FGF</shortName>
    </recommendedName>
</protein>
<feature type="signal peptide" evidence="3">
    <location>
        <begin position="1"/>
        <end position="30"/>
    </location>
</feature>
<dbReference type="SUPFAM" id="SSF50353">
    <property type="entry name" value="Cytokine"/>
    <property type="match status" value="2"/>
</dbReference>
<dbReference type="Pfam" id="PF00167">
    <property type="entry name" value="FGF"/>
    <property type="match status" value="1"/>
</dbReference>
<dbReference type="SMART" id="SM00442">
    <property type="entry name" value="FGF"/>
    <property type="match status" value="1"/>
</dbReference>
<sequence length="383" mass="39621">MAGPGAAAAALLPAVLLAVLAPWAGRGGAAAPTAPNGTLGAELERRWESLVVRSLARLPVAAQPKEAAVQSGAGDYLLGIKRLRRLYCNVGIGFHLQVLPDGRIGGVHADTSDSEWGAPARRVGAPGTAAPSDPHAEAPAGTCRRPWEPGRTPVPVPPAGTEASAAPESGGDCLCAPGRTGPASPPSEAPALGANSSACARGAREARPGRPGSGTLGATRLLLPGTGRGRRGAGSGGQPVRTRARRAPGPLYIHPRPQKRGPGGPRPEGVPERLGRARVPCPGVTRAPPPGLLELSPVERGVVSIFGVASRFFVAMSSKGKLYGSPFFTEECKFKEILLPNNYNAYECYRYPGMFIALSKNGKTKKGSRVSPTMKVTHFLPRL</sequence>
<dbReference type="Proteomes" id="UP000694542">
    <property type="component" value="Chromosome 18"/>
</dbReference>
<keyword evidence="3" id="KW-0732">Signal</keyword>
<dbReference type="InterPro" id="IPR008996">
    <property type="entry name" value="IL1/FGF"/>
</dbReference>
<proteinExistence type="inferred from homology"/>
<comment type="similarity">
    <text evidence="1 3">Belongs to the heparin-binding growth factors family.</text>
</comment>
<feature type="chain" id="PRO_5034901529" description="Fibroblast growth factor" evidence="3">
    <location>
        <begin position="31"/>
        <end position="383"/>
    </location>
</feature>
<evidence type="ECO:0000256" key="3">
    <source>
        <dbReference type="RuleBase" id="RU049442"/>
    </source>
</evidence>
<dbReference type="GO" id="GO:0008083">
    <property type="term" value="F:growth factor activity"/>
    <property type="evidence" value="ECO:0007669"/>
    <property type="project" value="UniProtKB-KW"/>
</dbReference>
<gene>
    <name evidence="5" type="primary">FGF4</name>
</gene>
<feature type="region of interest" description="Disordered" evidence="4">
    <location>
        <begin position="110"/>
        <end position="287"/>
    </location>
</feature>
<reference evidence="5" key="2">
    <citation type="submission" date="2025-08" db="UniProtKB">
        <authorList>
            <consortium name="Ensembl"/>
        </authorList>
    </citation>
    <scope>IDENTIFICATION</scope>
</reference>
<feature type="compositionally biased region" description="Low complexity" evidence="4">
    <location>
        <begin position="216"/>
        <end position="225"/>
    </location>
</feature>
<dbReference type="InterPro" id="IPR002209">
    <property type="entry name" value="Fibroblast_GF_fam"/>
</dbReference>
<evidence type="ECO:0000313" key="5">
    <source>
        <dbReference type="Ensembl" id="ENSCAFP00040011386.1"/>
    </source>
</evidence>
<accession>A0A8C0QPK7</accession>
<reference evidence="5" key="1">
    <citation type="submission" date="2018-10" db="EMBL/GenBank/DDBJ databases">
        <title>De novo assembly of a Great Dane genome.</title>
        <authorList>
            <person name="Kidd J.M."/>
            <person name="Pendleton A.L."/>
            <person name="Shen F."/>
            <person name="Emery S."/>
        </authorList>
    </citation>
    <scope>NUCLEOTIDE SEQUENCE [LARGE SCALE GENOMIC DNA]</scope>
    <source>
        <strain evidence="5">Great Dane</strain>
    </source>
</reference>
<dbReference type="OrthoDB" id="5960247at2759"/>
<dbReference type="PANTHER" id="PTHR11486">
    <property type="entry name" value="FIBROBLAST GROWTH FACTOR"/>
    <property type="match status" value="1"/>
</dbReference>
<dbReference type="PRINTS" id="PR00262">
    <property type="entry name" value="IL1HBGF"/>
</dbReference>
<evidence type="ECO:0000256" key="2">
    <source>
        <dbReference type="ARBA" id="ARBA00023030"/>
    </source>
</evidence>
<name>A0A8C0QPK7_CANLF</name>
<organism evidence="5 6">
    <name type="scientific">Canis lupus familiaris</name>
    <name type="common">Dog</name>
    <name type="synonym">Canis familiaris</name>
    <dbReference type="NCBI Taxonomy" id="9615"/>
    <lineage>
        <taxon>Eukaryota</taxon>
        <taxon>Metazoa</taxon>
        <taxon>Chordata</taxon>
        <taxon>Craniata</taxon>
        <taxon>Vertebrata</taxon>
        <taxon>Euteleostomi</taxon>
        <taxon>Mammalia</taxon>
        <taxon>Eutheria</taxon>
        <taxon>Laurasiatheria</taxon>
        <taxon>Carnivora</taxon>
        <taxon>Caniformia</taxon>
        <taxon>Canidae</taxon>
        <taxon>Canis</taxon>
    </lineage>
</organism>
<dbReference type="AlphaFoldDB" id="A0A8C0QPK7"/>
<evidence type="ECO:0000313" key="6">
    <source>
        <dbReference type="Proteomes" id="UP000694542"/>
    </source>
</evidence>
<keyword evidence="2" id="KW-0339">Growth factor</keyword>
<dbReference type="Ensembl" id="ENSCAFT00040013156.1">
    <property type="protein sequence ID" value="ENSCAFP00040011386.1"/>
    <property type="gene ID" value="ENSCAFG00040007105.1"/>
</dbReference>
<evidence type="ECO:0000256" key="1">
    <source>
        <dbReference type="ARBA" id="ARBA00007936"/>
    </source>
</evidence>